<keyword evidence="2" id="KW-0614">Plasmid</keyword>
<dbReference type="EMBL" id="CP033067">
    <property type="protein sequence ID" value="AYM88979.1"/>
    <property type="molecule type" value="Genomic_DNA"/>
</dbReference>
<gene>
    <name evidence="2" type="ORF">D9T18_19970</name>
</gene>
<organism evidence="2 3">
    <name type="scientific">Pseudoalteromonas agarivorans</name>
    <dbReference type="NCBI Taxonomy" id="176102"/>
    <lineage>
        <taxon>Bacteria</taxon>
        <taxon>Pseudomonadati</taxon>
        <taxon>Pseudomonadota</taxon>
        <taxon>Gammaproteobacteria</taxon>
        <taxon>Alteromonadales</taxon>
        <taxon>Pseudoalteromonadaceae</taxon>
        <taxon>Pseudoalteromonas</taxon>
    </lineage>
</organism>
<dbReference type="Proteomes" id="UP000279995">
    <property type="component" value="Plasmid unnamed"/>
</dbReference>
<accession>A0AAD0U816</accession>
<name>A0AAD0U816_9GAMM</name>
<dbReference type="Pfam" id="PF09673">
    <property type="entry name" value="TrbC_Ftype"/>
    <property type="match status" value="1"/>
</dbReference>
<reference evidence="2 3" key="1">
    <citation type="submission" date="2018-10" db="EMBL/GenBank/DDBJ databases">
        <title>Complete Genome Sequence and Transcriptomic Profiles of a Marine Bacterium, Pseudoalteromonas agarivorans Hao 2018.</title>
        <authorList>
            <person name="Hao L."/>
        </authorList>
    </citation>
    <scope>NUCLEOTIDE SEQUENCE [LARGE SCALE GENOMIC DNA]</scope>
    <source>
        <strain evidence="2 3">Hao 2018</strain>
        <plasmid evidence="2 3">unnamed</plasmid>
    </source>
</reference>
<proteinExistence type="predicted"/>
<geneLocation type="plasmid" evidence="2 3">
    <name>unnamed</name>
</geneLocation>
<protein>
    <submittedName>
        <fullName evidence="2">Conjugal transfer protein TraW</fullName>
    </submittedName>
</protein>
<feature type="chain" id="PRO_5042242906" evidence="1">
    <location>
        <begin position="29"/>
        <end position="415"/>
    </location>
</feature>
<evidence type="ECO:0000256" key="1">
    <source>
        <dbReference type="SAM" id="SignalP"/>
    </source>
</evidence>
<dbReference type="RefSeq" id="WP_121638674.1">
    <property type="nucleotide sequence ID" value="NZ_CP033067.1"/>
</dbReference>
<sequence length="415" mass="46868">MTKLLAAPTRYFKAAIFTCLIVTGISFAQQSPLTKEDMEFVQKSKKIIENAQASKMPDWLRTDSDKFTSAHNEALELVKQLQQTDPTMKRMDDLSKAKKRFSSQKVVVFASRSLGPQSLKDILGMASNNQDVVVVFRGIPQEANLGEAMLEIQQVAAEYSPMPNIVINPVLFTEYNVTSVPTIIVREEQSVIAGKLPEVIARVSGLSNPNWILEKMESGEKGNLGIRGPVESISEPDLIELMKERYAKIDWEEKKQNAVDNFWNKQTFRELPKAHKDRIRELDPTVYISQDITTPDGTLIAKKGDMINPLDLTPFTQAIVVLDPLDKDQVKRVKEALPRINKTPGVKRITYIVTRLDRETGWDSYTKTTDTFDAPVFLLTPDVAKRFELEYVPSIITAEGKHFKIEELADKRGEP</sequence>
<feature type="signal peptide" evidence="1">
    <location>
        <begin position="1"/>
        <end position="28"/>
    </location>
</feature>
<evidence type="ECO:0000313" key="2">
    <source>
        <dbReference type="EMBL" id="AYM88979.1"/>
    </source>
</evidence>
<dbReference type="AlphaFoldDB" id="A0AAD0U816"/>
<keyword evidence="1" id="KW-0732">Signal</keyword>
<evidence type="ECO:0000313" key="3">
    <source>
        <dbReference type="Proteomes" id="UP000279995"/>
    </source>
</evidence>
<dbReference type="InterPro" id="IPR019106">
    <property type="entry name" value="T4SS_TrbC"/>
</dbReference>